<organism evidence="5 6">
    <name type="scientific">Pseudomonas cavernae</name>
    <dbReference type="NCBI Taxonomy" id="2320867"/>
    <lineage>
        <taxon>Bacteria</taxon>
        <taxon>Pseudomonadati</taxon>
        <taxon>Pseudomonadota</taxon>
        <taxon>Gammaproteobacteria</taxon>
        <taxon>Pseudomonadales</taxon>
        <taxon>Pseudomonadaceae</taxon>
        <taxon>Pseudomonas</taxon>
    </lineage>
</organism>
<name>A0A385Z506_9PSED</name>
<gene>
    <name evidence="5" type="ORF">D3880_11895</name>
</gene>
<evidence type="ECO:0000313" key="5">
    <source>
        <dbReference type="EMBL" id="AYC33023.1"/>
    </source>
</evidence>
<dbReference type="InterPro" id="IPR014729">
    <property type="entry name" value="Rossmann-like_a/b/a_fold"/>
</dbReference>
<evidence type="ECO:0000256" key="2">
    <source>
        <dbReference type="ARBA" id="ARBA00022448"/>
    </source>
</evidence>
<protein>
    <submittedName>
        <fullName evidence="5">Electron transfer flavoprotein subunit beta</fullName>
    </submittedName>
</protein>
<dbReference type="SMART" id="SM00893">
    <property type="entry name" value="ETF"/>
    <property type="match status" value="1"/>
</dbReference>
<dbReference type="AlphaFoldDB" id="A0A385Z506"/>
<dbReference type="OrthoDB" id="8558856at2"/>
<dbReference type="PANTHER" id="PTHR21294:SF8">
    <property type="entry name" value="ELECTRON TRANSFER FLAVOPROTEIN SUBUNIT BETA"/>
    <property type="match status" value="1"/>
</dbReference>
<evidence type="ECO:0000256" key="3">
    <source>
        <dbReference type="ARBA" id="ARBA00022982"/>
    </source>
</evidence>
<accession>A0A385Z506</accession>
<sequence>MKILVLLAGVADIRFPLHTLSIGAEGLIEENGNARRLLSPFDEAALELALKLRDARSDCQIDVLLLAGANNEAMLRTVAAFRPNSLRRLDLQPACPWDARLTAGQIAGLLKSEGGADLLLIGREFGDLDEGSIPVLLAQRLGYPLFALAQHAEWAGGQVRLLRERGAGEESLEVSQPLLASVTNDKRNKLRHPLMKNVMEAKRMSFAGVTAGVEEPTALPLASLGVARVSVRGGQCRMLEGSAAQQASALLAYLNEQGVGA</sequence>
<dbReference type="KEGG" id="pcav:D3880_11895"/>
<dbReference type="Pfam" id="PF01012">
    <property type="entry name" value="ETF"/>
    <property type="match status" value="1"/>
</dbReference>
<evidence type="ECO:0000313" key="6">
    <source>
        <dbReference type="Proteomes" id="UP000265560"/>
    </source>
</evidence>
<proteinExistence type="inferred from homology"/>
<dbReference type="Proteomes" id="UP000265560">
    <property type="component" value="Chromosome"/>
</dbReference>
<dbReference type="InterPro" id="IPR014730">
    <property type="entry name" value="ETF_a/b_N"/>
</dbReference>
<dbReference type="EMBL" id="CP032419">
    <property type="protein sequence ID" value="AYC33023.1"/>
    <property type="molecule type" value="Genomic_DNA"/>
</dbReference>
<reference evidence="6" key="1">
    <citation type="submission" date="2018-09" db="EMBL/GenBank/DDBJ databases">
        <authorList>
            <person name="Zhu H."/>
        </authorList>
    </citation>
    <scope>NUCLEOTIDE SEQUENCE [LARGE SCALE GENOMIC DNA]</scope>
    <source>
        <strain evidence="6">K2W31S-8</strain>
    </source>
</reference>
<dbReference type="InterPro" id="IPR012255">
    <property type="entry name" value="ETF_b"/>
</dbReference>
<feature type="domain" description="Electron transfer flavoprotein alpha/beta-subunit N-terminal" evidence="4">
    <location>
        <begin position="25"/>
        <end position="215"/>
    </location>
</feature>
<dbReference type="GO" id="GO:0009055">
    <property type="term" value="F:electron transfer activity"/>
    <property type="evidence" value="ECO:0007669"/>
    <property type="project" value="InterPro"/>
</dbReference>
<evidence type="ECO:0000256" key="1">
    <source>
        <dbReference type="ARBA" id="ARBA00007557"/>
    </source>
</evidence>
<keyword evidence="6" id="KW-1185">Reference proteome</keyword>
<dbReference type="Gene3D" id="3.40.50.620">
    <property type="entry name" value="HUPs"/>
    <property type="match status" value="1"/>
</dbReference>
<comment type="similarity">
    <text evidence="1">Belongs to the ETF beta-subunit/FixA family.</text>
</comment>
<dbReference type="PANTHER" id="PTHR21294">
    <property type="entry name" value="ELECTRON TRANSFER FLAVOPROTEIN BETA-SUBUNIT"/>
    <property type="match status" value="1"/>
</dbReference>
<keyword evidence="3" id="KW-0249">Electron transport</keyword>
<dbReference type="RefSeq" id="WP_119893642.1">
    <property type="nucleotide sequence ID" value="NZ_CP032419.1"/>
</dbReference>
<dbReference type="SUPFAM" id="SSF52402">
    <property type="entry name" value="Adenine nucleotide alpha hydrolases-like"/>
    <property type="match status" value="1"/>
</dbReference>
<evidence type="ECO:0000259" key="4">
    <source>
        <dbReference type="SMART" id="SM00893"/>
    </source>
</evidence>
<keyword evidence="2" id="KW-0813">Transport</keyword>